<organism evidence="2 3">
    <name type="scientific">Phyllosticta capitalensis</name>
    <dbReference type="NCBI Taxonomy" id="121624"/>
    <lineage>
        <taxon>Eukaryota</taxon>
        <taxon>Fungi</taxon>
        <taxon>Dikarya</taxon>
        <taxon>Ascomycota</taxon>
        <taxon>Pezizomycotina</taxon>
        <taxon>Dothideomycetes</taxon>
        <taxon>Dothideomycetes incertae sedis</taxon>
        <taxon>Botryosphaeriales</taxon>
        <taxon>Phyllostictaceae</taxon>
        <taxon>Phyllosticta</taxon>
    </lineage>
</organism>
<feature type="region of interest" description="Disordered" evidence="1">
    <location>
        <begin position="43"/>
        <end position="71"/>
    </location>
</feature>
<comment type="caution">
    <text evidence="2">The sequence shown here is derived from an EMBL/GenBank/DDBJ whole genome shotgun (WGS) entry which is preliminary data.</text>
</comment>
<dbReference type="Proteomes" id="UP001492380">
    <property type="component" value="Unassembled WGS sequence"/>
</dbReference>
<evidence type="ECO:0000313" key="2">
    <source>
        <dbReference type="EMBL" id="KAK8232227.1"/>
    </source>
</evidence>
<evidence type="ECO:0000313" key="3">
    <source>
        <dbReference type="Proteomes" id="UP001492380"/>
    </source>
</evidence>
<reference evidence="2 3" key="1">
    <citation type="submission" date="2024-04" db="EMBL/GenBank/DDBJ databases">
        <title>Phyllosticta paracitricarpa is synonymous to the EU quarantine fungus P. citricarpa based on phylogenomic analyses.</title>
        <authorList>
            <consortium name="Lawrence Berkeley National Laboratory"/>
            <person name="Van Ingen-Buijs V.A."/>
            <person name="Van Westerhoven A.C."/>
            <person name="Haridas S."/>
            <person name="Skiadas P."/>
            <person name="Martin F."/>
            <person name="Groenewald J.Z."/>
            <person name="Crous P.W."/>
            <person name="Seidl M.F."/>
        </authorList>
    </citation>
    <scope>NUCLEOTIDE SEQUENCE [LARGE SCALE GENOMIC DNA]</scope>
    <source>
        <strain evidence="2 3">CBS 123374</strain>
    </source>
</reference>
<name>A0ABR1YKA6_9PEZI</name>
<dbReference type="EMBL" id="JBBWRZ010000007">
    <property type="protein sequence ID" value="KAK8232227.1"/>
    <property type="molecule type" value="Genomic_DNA"/>
</dbReference>
<keyword evidence="3" id="KW-1185">Reference proteome</keyword>
<evidence type="ECO:0000256" key="1">
    <source>
        <dbReference type="SAM" id="MobiDB-lite"/>
    </source>
</evidence>
<feature type="compositionally biased region" description="Basic and acidic residues" evidence="1">
    <location>
        <begin position="48"/>
        <end position="71"/>
    </location>
</feature>
<gene>
    <name evidence="2" type="ORF">HDK90DRAFT_302392</name>
</gene>
<proteinExistence type="predicted"/>
<protein>
    <submittedName>
        <fullName evidence="2">Uncharacterized protein</fullName>
    </submittedName>
</protein>
<accession>A0ABR1YKA6</accession>
<sequence>MQCRADGRIKKLKGFSCEVEFFRIGGRVMSVVGEVSDGSGVVTKARARQRDESTPSEGRESRLQGKVGHRERCGSEFPRHKGLRWTGSAAERAPSGSCWSPDASTLKNQDGILDIAWQKEWEKGKIAPCSLWNARRPRHHRRFVWTTLQQLTCTGAHAVSRCCTAACIRKLLQPGGLVALSLLPSSLPSLYRPPNAYLCRASIASPVLPPVDR</sequence>